<comment type="cofactor">
    <cofactor evidence="1 11">
        <name>Zn(2+)</name>
        <dbReference type="ChEBI" id="CHEBI:29105"/>
    </cofactor>
</comment>
<keyword evidence="7" id="KW-0520">NAD</keyword>
<dbReference type="FunFam" id="3.40.50.720:FF:000068">
    <property type="entry name" value="Sorbitol dehydrogenase"/>
    <property type="match status" value="1"/>
</dbReference>
<dbReference type="PANTHER" id="PTHR43161">
    <property type="entry name" value="SORBITOL DEHYDROGENASE"/>
    <property type="match status" value="1"/>
</dbReference>
<protein>
    <recommendedName>
        <fullName evidence="9">L-arabinitol 4-dehydrogenase</fullName>
        <ecNumber evidence="8">1.1.1.12</ecNumber>
    </recommendedName>
</protein>
<dbReference type="Pfam" id="PF00107">
    <property type="entry name" value="ADH_zinc_N"/>
    <property type="match status" value="1"/>
</dbReference>
<keyword evidence="5 11" id="KW-0862">Zinc</keyword>
<evidence type="ECO:0000313" key="14">
    <source>
        <dbReference type="EMBL" id="PPR08140.1"/>
    </source>
</evidence>
<comment type="similarity">
    <text evidence="2 11">Belongs to the zinc-containing alcohol dehydrogenase family.</text>
</comment>
<feature type="domain" description="Alcohol dehydrogenase-like N-terminal" evidence="13">
    <location>
        <begin position="130"/>
        <end position="189"/>
    </location>
</feature>
<evidence type="ECO:0000256" key="9">
    <source>
        <dbReference type="ARBA" id="ARBA00039783"/>
    </source>
</evidence>
<dbReference type="InterPro" id="IPR002328">
    <property type="entry name" value="ADH_Zn_CS"/>
</dbReference>
<dbReference type="CDD" id="cd05285">
    <property type="entry name" value="sorbitol_DH"/>
    <property type="match status" value="1"/>
</dbReference>
<evidence type="ECO:0000256" key="5">
    <source>
        <dbReference type="ARBA" id="ARBA00022833"/>
    </source>
</evidence>
<proteinExistence type="inferred from homology"/>
<gene>
    <name evidence="14" type="ORF">CVT24_012354</name>
</gene>
<evidence type="ECO:0000256" key="1">
    <source>
        <dbReference type="ARBA" id="ARBA00001947"/>
    </source>
</evidence>
<evidence type="ECO:0000313" key="15">
    <source>
        <dbReference type="Proteomes" id="UP000284842"/>
    </source>
</evidence>
<evidence type="ECO:0000259" key="12">
    <source>
        <dbReference type="Pfam" id="PF00107"/>
    </source>
</evidence>
<dbReference type="GO" id="GO:0008270">
    <property type="term" value="F:zinc ion binding"/>
    <property type="evidence" value="ECO:0007669"/>
    <property type="project" value="InterPro"/>
</dbReference>
<dbReference type="InParanoid" id="A0A409YYP3"/>
<dbReference type="OrthoDB" id="2148442at2759"/>
<dbReference type="PROSITE" id="PS00059">
    <property type="entry name" value="ADH_ZINC"/>
    <property type="match status" value="1"/>
</dbReference>
<evidence type="ECO:0000256" key="10">
    <source>
        <dbReference type="ARBA" id="ARBA00049317"/>
    </source>
</evidence>
<dbReference type="Gene3D" id="3.40.50.720">
    <property type="entry name" value="NAD(P)-binding Rossmann-like Domain"/>
    <property type="match status" value="1"/>
</dbReference>
<dbReference type="InterPro" id="IPR011032">
    <property type="entry name" value="GroES-like_sf"/>
</dbReference>
<dbReference type="Pfam" id="PF08240">
    <property type="entry name" value="ADH_N"/>
    <property type="match status" value="2"/>
</dbReference>
<reference evidence="14 15" key="1">
    <citation type="journal article" date="2018" name="Evol. Lett.">
        <title>Horizontal gene cluster transfer increased hallucinogenic mushroom diversity.</title>
        <authorList>
            <person name="Reynolds H.T."/>
            <person name="Vijayakumar V."/>
            <person name="Gluck-Thaler E."/>
            <person name="Korotkin H.B."/>
            <person name="Matheny P.B."/>
            <person name="Slot J.C."/>
        </authorList>
    </citation>
    <scope>NUCLEOTIDE SEQUENCE [LARGE SCALE GENOMIC DNA]</scope>
    <source>
        <strain evidence="14 15">2629</strain>
    </source>
</reference>
<comment type="subunit">
    <text evidence="3">Homotetramer.</text>
</comment>
<comment type="caution">
    <text evidence="14">The sequence shown here is derived from an EMBL/GenBank/DDBJ whole genome shotgun (WGS) entry which is preliminary data.</text>
</comment>
<feature type="domain" description="Alcohol dehydrogenase-like C-terminal" evidence="12">
    <location>
        <begin position="228"/>
        <end position="359"/>
    </location>
</feature>
<dbReference type="STRING" id="181874.A0A409YYP3"/>
<dbReference type="Gene3D" id="3.90.180.10">
    <property type="entry name" value="Medium-chain alcohol dehydrogenases, catalytic domain"/>
    <property type="match status" value="1"/>
</dbReference>
<dbReference type="InterPro" id="IPR036291">
    <property type="entry name" value="NAD(P)-bd_dom_sf"/>
</dbReference>
<dbReference type="FunCoup" id="A0A409YYP3">
    <property type="interactions" value="88"/>
</dbReference>
<dbReference type="GO" id="GO:0050019">
    <property type="term" value="F:L-arabinitol 4-dehydrogenase activity"/>
    <property type="evidence" value="ECO:0007669"/>
    <property type="project" value="UniProtKB-EC"/>
</dbReference>
<keyword evidence="6" id="KW-0560">Oxidoreductase</keyword>
<evidence type="ECO:0000256" key="3">
    <source>
        <dbReference type="ARBA" id="ARBA00011881"/>
    </source>
</evidence>
<dbReference type="GO" id="GO:0003939">
    <property type="term" value="F:L-iditol 2-dehydrogenase (NAD+) activity"/>
    <property type="evidence" value="ECO:0007669"/>
    <property type="project" value="TreeGrafter"/>
</dbReference>
<dbReference type="AlphaFoldDB" id="A0A409YYP3"/>
<dbReference type="Proteomes" id="UP000284842">
    <property type="component" value="Unassembled WGS sequence"/>
</dbReference>
<sequence length="399" mass="43091">MASFTETYNPRKILDDPEFRILKEGENPGPDANIAAFYNPAHEIHLVQKPKLKPGPGQVLVHVRATGICGSDVHFWQHGRIGDSMVVEDECGSGHESAGEVVEVGEGVTQWKAGTKLYLLSDTARSDLPSLGDRVAIEAGVPCSQPACDACRTGRYNACPDVVFFSTPPYHGTLTRWHLHPAQWLHRLPAEVSYEEGALCEPLAVALAGIERSGLRLGDPLLICGAGPIGLITLVAARAAGAEPIVITDLFQNRLDFAKQLVPGVRTVLIERSSTSKEQAAKIKEVADCSLAVALECTGVQSSIHTAIYSVQFGGKVFIIGVGKSEQTFPFMHLSANEIDVQFQYRYANQYPKAVRLVAGGLINIKPLVTHRFKLEDAVSAFHVAADPAQGAIKVQIQD</sequence>
<dbReference type="PANTHER" id="PTHR43161:SF12">
    <property type="entry name" value="L-ARABINITOL 4-DEHYDROGENASE"/>
    <property type="match status" value="1"/>
</dbReference>
<evidence type="ECO:0000256" key="6">
    <source>
        <dbReference type="ARBA" id="ARBA00023002"/>
    </source>
</evidence>
<dbReference type="EMBL" id="NHTK01000135">
    <property type="protein sequence ID" value="PPR08140.1"/>
    <property type="molecule type" value="Genomic_DNA"/>
</dbReference>
<dbReference type="InterPro" id="IPR045306">
    <property type="entry name" value="SDH-like"/>
</dbReference>
<evidence type="ECO:0000256" key="8">
    <source>
        <dbReference type="ARBA" id="ARBA00038954"/>
    </source>
</evidence>
<keyword evidence="15" id="KW-1185">Reference proteome</keyword>
<dbReference type="EC" id="1.1.1.12" evidence="8"/>
<feature type="domain" description="Alcohol dehydrogenase-like N-terminal" evidence="13">
    <location>
        <begin position="55"/>
        <end position="118"/>
    </location>
</feature>
<keyword evidence="4 11" id="KW-0479">Metal-binding</keyword>
<dbReference type="SUPFAM" id="SSF50129">
    <property type="entry name" value="GroES-like"/>
    <property type="match status" value="1"/>
</dbReference>
<evidence type="ECO:0000259" key="13">
    <source>
        <dbReference type="Pfam" id="PF08240"/>
    </source>
</evidence>
<evidence type="ECO:0000256" key="2">
    <source>
        <dbReference type="ARBA" id="ARBA00008072"/>
    </source>
</evidence>
<comment type="catalytic activity">
    <reaction evidence="10">
        <text>L-arabinitol + NAD(+) = L-xylulose + NADH + H(+)</text>
        <dbReference type="Rhea" id="RHEA:16381"/>
        <dbReference type="ChEBI" id="CHEBI:15378"/>
        <dbReference type="ChEBI" id="CHEBI:17399"/>
        <dbReference type="ChEBI" id="CHEBI:18403"/>
        <dbReference type="ChEBI" id="CHEBI:57540"/>
        <dbReference type="ChEBI" id="CHEBI:57945"/>
        <dbReference type="EC" id="1.1.1.12"/>
    </reaction>
</comment>
<dbReference type="InterPro" id="IPR013149">
    <property type="entry name" value="ADH-like_C"/>
</dbReference>
<organism evidence="14 15">
    <name type="scientific">Panaeolus cyanescens</name>
    <dbReference type="NCBI Taxonomy" id="181874"/>
    <lineage>
        <taxon>Eukaryota</taxon>
        <taxon>Fungi</taxon>
        <taxon>Dikarya</taxon>
        <taxon>Basidiomycota</taxon>
        <taxon>Agaricomycotina</taxon>
        <taxon>Agaricomycetes</taxon>
        <taxon>Agaricomycetidae</taxon>
        <taxon>Agaricales</taxon>
        <taxon>Agaricineae</taxon>
        <taxon>Galeropsidaceae</taxon>
        <taxon>Panaeolus</taxon>
    </lineage>
</organism>
<evidence type="ECO:0000256" key="4">
    <source>
        <dbReference type="ARBA" id="ARBA00022723"/>
    </source>
</evidence>
<dbReference type="SUPFAM" id="SSF51735">
    <property type="entry name" value="NAD(P)-binding Rossmann-fold domains"/>
    <property type="match status" value="1"/>
</dbReference>
<accession>A0A409YYP3</accession>
<evidence type="ECO:0000256" key="7">
    <source>
        <dbReference type="ARBA" id="ARBA00023027"/>
    </source>
</evidence>
<dbReference type="InterPro" id="IPR013154">
    <property type="entry name" value="ADH-like_N"/>
</dbReference>
<name>A0A409YYP3_9AGAR</name>
<evidence type="ECO:0000256" key="11">
    <source>
        <dbReference type="RuleBase" id="RU361277"/>
    </source>
</evidence>
<dbReference type="GO" id="GO:0006062">
    <property type="term" value="P:sorbitol catabolic process"/>
    <property type="evidence" value="ECO:0007669"/>
    <property type="project" value="TreeGrafter"/>
</dbReference>